<comment type="cofactor">
    <cofactor evidence="2">
        <name>[4Fe-4S] cluster</name>
        <dbReference type="ChEBI" id="CHEBI:49883"/>
    </cofactor>
</comment>
<evidence type="ECO:0000256" key="15">
    <source>
        <dbReference type="ARBA" id="ARBA00023012"/>
    </source>
</evidence>
<dbReference type="InterPro" id="IPR011990">
    <property type="entry name" value="TPR-like_helical_dom_sf"/>
</dbReference>
<evidence type="ECO:0000256" key="20">
    <source>
        <dbReference type="SAM" id="Phobius"/>
    </source>
</evidence>
<dbReference type="PANTHER" id="PTHR24421:SF10">
    <property type="entry name" value="NITRATE_NITRITE SENSOR PROTEIN NARQ"/>
    <property type="match status" value="1"/>
</dbReference>
<evidence type="ECO:0000256" key="12">
    <source>
        <dbReference type="ARBA" id="ARBA00022777"/>
    </source>
</evidence>
<dbReference type="EMBL" id="CP042831">
    <property type="protein sequence ID" value="QEE51107.1"/>
    <property type="molecule type" value="Genomic_DNA"/>
</dbReference>
<evidence type="ECO:0000256" key="18">
    <source>
        <dbReference type="ARBA" id="ARBA00030800"/>
    </source>
</evidence>
<evidence type="ECO:0000313" key="23">
    <source>
        <dbReference type="Proteomes" id="UP000321222"/>
    </source>
</evidence>
<comment type="function">
    <text evidence="17">Member of the two-component regulatory system NreB/NreC involved in the control of dissimilatory nitrate/nitrite reduction in response to oxygen. NreB functions as a direct oxygen sensor histidine kinase which is autophosphorylated, in the absence of oxygen, probably at the conserved histidine residue, and transfers its phosphate group probably to a conserved aspartate residue of NreC. NreB/NreC activates the expression of the nitrate (narGHJI) and nitrite (nir) reductase operons, as well as the putative nitrate transporter gene narT.</text>
</comment>
<comment type="catalytic activity">
    <reaction evidence="1">
        <text>ATP + protein L-histidine = ADP + protein N-phospho-L-histidine.</text>
        <dbReference type="EC" id="2.7.13.3"/>
    </reaction>
</comment>
<keyword evidence="23" id="KW-1185">Reference proteome</keyword>
<evidence type="ECO:0000256" key="17">
    <source>
        <dbReference type="ARBA" id="ARBA00024827"/>
    </source>
</evidence>
<evidence type="ECO:0000256" key="1">
    <source>
        <dbReference type="ARBA" id="ARBA00000085"/>
    </source>
</evidence>
<keyword evidence="6" id="KW-0004">4Fe-4S</keyword>
<feature type="domain" description="Histidine kinase" evidence="21">
    <location>
        <begin position="500"/>
        <end position="587"/>
    </location>
</feature>
<evidence type="ECO:0000313" key="22">
    <source>
        <dbReference type="EMBL" id="QEE51107.1"/>
    </source>
</evidence>
<dbReference type="SMART" id="SM00387">
    <property type="entry name" value="HATPase_c"/>
    <property type="match status" value="1"/>
</dbReference>
<comment type="subcellular location">
    <subcellularLocation>
        <location evidence="3">Cytoplasm</location>
    </subcellularLocation>
</comment>
<gene>
    <name evidence="22" type="ORF">FUA48_16455</name>
</gene>
<keyword evidence="20" id="KW-1133">Transmembrane helix</keyword>
<dbReference type="Gene3D" id="1.25.40.10">
    <property type="entry name" value="Tetratricopeptide repeat domain"/>
    <property type="match status" value="1"/>
</dbReference>
<keyword evidence="16" id="KW-0411">Iron-sulfur</keyword>
<evidence type="ECO:0000256" key="14">
    <source>
        <dbReference type="ARBA" id="ARBA00023004"/>
    </source>
</evidence>
<keyword evidence="8" id="KW-0597">Phosphoprotein</keyword>
<dbReference type="GO" id="GO:0000155">
    <property type="term" value="F:phosphorelay sensor kinase activity"/>
    <property type="evidence" value="ECO:0007669"/>
    <property type="project" value="InterPro"/>
</dbReference>
<dbReference type="InterPro" id="IPR005467">
    <property type="entry name" value="His_kinase_dom"/>
</dbReference>
<keyword evidence="19" id="KW-0175">Coiled coil</keyword>
<dbReference type="AlphaFoldDB" id="A0A5B9G203"/>
<name>A0A5B9G203_9FLAO</name>
<evidence type="ECO:0000256" key="6">
    <source>
        <dbReference type="ARBA" id="ARBA00022485"/>
    </source>
</evidence>
<dbReference type="Proteomes" id="UP000321222">
    <property type="component" value="Chromosome"/>
</dbReference>
<dbReference type="CDD" id="cd16917">
    <property type="entry name" value="HATPase_UhpB-NarQ-NarX-like"/>
    <property type="match status" value="1"/>
</dbReference>
<organism evidence="22 23">
    <name type="scientific">Flavobacterium alkalisoli</name>
    <dbReference type="NCBI Taxonomy" id="2602769"/>
    <lineage>
        <taxon>Bacteria</taxon>
        <taxon>Pseudomonadati</taxon>
        <taxon>Bacteroidota</taxon>
        <taxon>Flavobacteriia</taxon>
        <taxon>Flavobacteriales</taxon>
        <taxon>Flavobacteriaceae</taxon>
        <taxon>Flavobacterium</taxon>
    </lineage>
</organism>
<dbReference type="PROSITE" id="PS50109">
    <property type="entry name" value="HIS_KIN"/>
    <property type="match status" value="1"/>
</dbReference>
<dbReference type="GO" id="GO:0051539">
    <property type="term" value="F:4 iron, 4 sulfur cluster binding"/>
    <property type="evidence" value="ECO:0007669"/>
    <property type="project" value="UniProtKB-KW"/>
</dbReference>
<evidence type="ECO:0000256" key="11">
    <source>
        <dbReference type="ARBA" id="ARBA00022741"/>
    </source>
</evidence>
<accession>A0A5B9G203</accession>
<keyword evidence="15" id="KW-0902">Two-component regulatory system</keyword>
<dbReference type="RefSeq" id="WP_147584541.1">
    <property type="nucleotide sequence ID" value="NZ_CP042831.1"/>
</dbReference>
<protein>
    <recommendedName>
        <fullName evidence="5">Oxygen sensor histidine kinase NreB</fullName>
        <ecNumber evidence="4">2.7.13.3</ecNumber>
    </recommendedName>
    <alternativeName>
        <fullName evidence="18">Nitrogen regulation protein B</fullName>
    </alternativeName>
</protein>
<dbReference type="Pfam" id="PF02518">
    <property type="entry name" value="HATPase_c"/>
    <property type="match status" value="1"/>
</dbReference>
<keyword evidence="9" id="KW-0808">Transferase</keyword>
<keyword evidence="20" id="KW-0472">Membrane</keyword>
<feature type="transmembrane region" description="Helical" evidence="20">
    <location>
        <begin position="327"/>
        <end position="347"/>
    </location>
</feature>
<dbReference type="SUPFAM" id="SSF55874">
    <property type="entry name" value="ATPase domain of HSP90 chaperone/DNA topoisomerase II/histidine kinase"/>
    <property type="match status" value="1"/>
</dbReference>
<keyword evidence="11" id="KW-0547">Nucleotide-binding</keyword>
<dbReference type="GO" id="GO:0005737">
    <property type="term" value="C:cytoplasm"/>
    <property type="evidence" value="ECO:0007669"/>
    <property type="project" value="UniProtKB-SubCell"/>
</dbReference>
<dbReference type="Gene3D" id="3.30.565.10">
    <property type="entry name" value="Histidine kinase-like ATPase, C-terminal domain"/>
    <property type="match status" value="1"/>
</dbReference>
<evidence type="ECO:0000256" key="2">
    <source>
        <dbReference type="ARBA" id="ARBA00001966"/>
    </source>
</evidence>
<dbReference type="OrthoDB" id="9778366at2"/>
<keyword evidence="14" id="KW-0408">Iron</keyword>
<evidence type="ECO:0000256" key="9">
    <source>
        <dbReference type="ARBA" id="ARBA00022679"/>
    </source>
</evidence>
<evidence type="ECO:0000256" key="8">
    <source>
        <dbReference type="ARBA" id="ARBA00022553"/>
    </source>
</evidence>
<dbReference type="PRINTS" id="PR00344">
    <property type="entry name" value="BCTRLSENSOR"/>
</dbReference>
<feature type="coiled-coil region" evidence="19">
    <location>
        <begin position="406"/>
        <end position="440"/>
    </location>
</feature>
<evidence type="ECO:0000256" key="10">
    <source>
        <dbReference type="ARBA" id="ARBA00022723"/>
    </source>
</evidence>
<keyword evidence="10" id="KW-0479">Metal-binding</keyword>
<evidence type="ECO:0000256" key="7">
    <source>
        <dbReference type="ARBA" id="ARBA00022490"/>
    </source>
</evidence>
<dbReference type="Pfam" id="PF07730">
    <property type="entry name" value="HisKA_3"/>
    <property type="match status" value="1"/>
</dbReference>
<evidence type="ECO:0000256" key="5">
    <source>
        <dbReference type="ARBA" id="ARBA00017322"/>
    </source>
</evidence>
<dbReference type="GO" id="GO:0046983">
    <property type="term" value="F:protein dimerization activity"/>
    <property type="evidence" value="ECO:0007669"/>
    <property type="project" value="InterPro"/>
</dbReference>
<dbReference type="PANTHER" id="PTHR24421">
    <property type="entry name" value="NITRATE/NITRITE SENSOR PROTEIN NARX-RELATED"/>
    <property type="match status" value="1"/>
</dbReference>
<keyword evidence="7" id="KW-0963">Cytoplasm</keyword>
<evidence type="ECO:0000256" key="3">
    <source>
        <dbReference type="ARBA" id="ARBA00004496"/>
    </source>
</evidence>
<keyword evidence="20" id="KW-0812">Transmembrane</keyword>
<evidence type="ECO:0000256" key="13">
    <source>
        <dbReference type="ARBA" id="ARBA00022840"/>
    </source>
</evidence>
<dbReference type="KEGG" id="fak:FUA48_16455"/>
<sequence length="587" mass="67772">MYRVLNILLLLSAFIQTGSSDLLKKVKEKLDNNDIIEAQKTIEKITVEELLKSETAEFYYFDGRIKESINRPTIALSDYLKSKKLYIEIDSLDKAMEINLDIAFLICSQEFNKTDYSKYIIEYLEYAKKSKDPVKLSRGYGYYAMLKAKKNQADESKDFYNKALKYALEGNDKELESGIYNNLALLYNESLNKPDSALYYLKKDLKYQTEQKNYPALLENYCNQSSSYKHKKKYFESIKYLKKADSLPLEYSLPAKQYIYEEYYKNYDSLKDYKNAYKYALLAKKFADSANVIEQNIAINDIQTKYQTREKELENEVLKGKVKTNKALVYIVVGLLIASLIIGFLIVKNARRREHISKQEKLIEQQKLEKALKEYELSSIDLMLEGQEKERQRIANDLHDNLGSMLATLKINFEHLRLRKNELREEENKLYDRTDELIEEAYQKVRRLAHAKNAGVFANEGLIPTIRKMAEKISIPGKLSIEIMAVGFNKRLENTIEIAIFRMVQELSTNIIKHSQATEASIQLTNHDENINIIIEDNGVGFPPAKTHTSDGMGLNTIRKKVEQLGGTFTIDSTPGKGTTIIIDLPI</sequence>
<dbReference type="Gene3D" id="1.20.5.1930">
    <property type="match status" value="1"/>
</dbReference>
<evidence type="ECO:0000256" key="19">
    <source>
        <dbReference type="SAM" id="Coils"/>
    </source>
</evidence>
<evidence type="ECO:0000259" key="21">
    <source>
        <dbReference type="PROSITE" id="PS50109"/>
    </source>
</evidence>
<dbReference type="InterPro" id="IPR004358">
    <property type="entry name" value="Sig_transdc_His_kin-like_C"/>
</dbReference>
<dbReference type="SUPFAM" id="SSF48452">
    <property type="entry name" value="TPR-like"/>
    <property type="match status" value="1"/>
</dbReference>
<keyword evidence="13" id="KW-0067">ATP-binding</keyword>
<dbReference type="InterPro" id="IPR003594">
    <property type="entry name" value="HATPase_dom"/>
</dbReference>
<dbReference type="InterPro" id="IPR050482">
    <property type="entry name" value="Sensor_HK_TwoCompSys"/>
</dbReference>
<dbReference type="EC" id="2.7.13.3" evidence="4"/>
<dbReference type="InterPro" id="IPR036890">
    <property type="entry name" value="HATPase_C_sf"/>
</dbReference>
<dbReference type="GO" id="GO:0046872">
    <property type="term" value="F:metal ion binding"/>
    <property type="evidence" value="ECO:0007669"/>
    <property type="project" value="UniProtKB-KW"/>
</dbReference>
<reference evidence="22 23" key="1">
    <citation type="submission" date="2019-08" db="EMBL/GenBank/DDBJ databases">
        <title>Flavobacterium alkalisoli sp. nov., isolated from rhizosphere soil of Suaeda salsa.</title>
        <authorList>
            <person name="Sun J.-Q."/>
            <person name="Xu L."/>
        </authorList>
    </citation>
    <scope>NUCLEOTIDE SEQUENCE [LARGE SCALE GENOMIC DNA]</scope>
    <source>
        <strain evidence="22 23">XS-5</strain>
    </source>
</reference>
<evidence type="ECO:0000256" key="4">
    <source>
        <dbReference type="ARBA" id="ARBA00012438"/>
    </source>
</evidence>
<evidence type="ECO:0000256" key="16">
    <source>
        <dbReference type="ARBA" id="ARBA00023014"/>
    </source>
</evidence>
<dbReference type="InterPro" id="IPR011712">
    <property type="entry name" value="Sig_transdc_His_kin_sub3_dim/P"/>
</dbReference>
<proteinExistence type="predicted"/>
<dbReference type="GO" id="GO:0005524">
    <property type="term" value="F:ATP binding"/>
    <property type="evidence" value="ECO:0007669"/>
    <property type="project" value="UniProtKB-KW"/>
</dbReference>
<keyword evidence="12 22" id="KW-0418">Kinase</keyword>
<dbReference type="GO" id="GO:0016020">
    <property type="term" value="C:membrane"/>
    <property type="evidence" value="ECO:0007669"/>
    <property type="project" value="InterPro"/>
</dbReference>